<proteinExistence type="predicted"/>
<dbReference type="OrthoDB" id="2745898at2759"/>
<dbReference type="AlphaFoldDB" id="A0A9P3PKI9"/>
<organism evidence="1 2">
    <name type="scientific">Lyophyllum shimeji</name>
    <name type="common">Hon-shimeji</name>
    <name type="synonym">Tricholoma shimeji</name>
    <dbReference type="NCBI Taxonomy" id="47721"/>
    <lineage>
        <taxon>Eukaryota</taxon>
        <taxon>Fungi</taxon>
        <taxon>Dikarya</taxon>
        <taxon>Basidiomycota</taxon>
        <taxon>Agaricomycotina</taxon>
        <taxon>Agaricomycetes</taxon>
        <taxon>Agaricomycetidae</taxon>
        <taxon>Agaricales</taxon>
        <taxon>Tricholomatineae</taxon>
        <taxon>Lyophyllaceae</taxon>
        <taxon>Lyophyllum</taxon>
    </lineage>
</organism>
<comment type="caution">
    <text evidence="1">The sequence shown here is derived from an EMBL/GenBank/DDBJ whole genome shotgun (WGS) entry which is preliminary data.</text>
</comment>
<protein>
    <recommendedName>
        <fullName evidence="3">F-box domain-containing protein</fullName>
    </recommendedName>
</protein>
<accession>A0A9P3PKI9</accession>
<gene>
    <name evidence="1" type="ORF">LshimejAT787_0400580</name>
</gene>
<name>A0A9P3PKI9_LYOSH</name>
<reference evidence="1" key="1">
    <citation type="submission" date="2022-07" db="EMBL/GenBank/DDBJ databases">
        <title>The genome of Lyophyllum shimeji provides insight into the initial evolution of ectomycorrhizal fungal genome.</title>
        <authorList>
            <person name="Kobayashi Y."/>
            <person name="Shibata T."/>
            <person name="Hirakawa H."/>
            <person name="Shigenobu S."/>
            <person name="Nishiyama T."/>
            <person name="Yamada A."/>
            <person name="Hasebe M."/>
            <person name="Kawaguchi M."/>
        </authorList>
    </citation>
    <scope>NUCLEOTIDE SEQUENCE</scope>
    <source>
        <strain evidence="1">AT787</strain>
    </source>
</reference>
<evidence type="ECO:0000313" key="2">
    <source>
        <dbReference type="Proteomes" id="UP001063166"/>
    </source>
</evidence>
<evidence type="ECO:0000313" key="1">
    <source>
        <dbReference type="EMBL" id="GLB37007.1"/>
    </source>
</evidence>
<keyword evidence="2" id="KW-1185">Reference proteome</keyword>
<dbReference type="EMBL" id="BRPK01000004">
    <property type="protein sequence ID" value="GLB37007.1"/>
    <property type="molecule type" value="Genomic_DNA"/>
</dbReference>
<dbReference type="Proteomes" id="UP001063166">
    <property type="component" value="Unassembled WGS sequence"/>
</dbReference>
<evidence type="ECO:0008006" key="3">
    <source>
        <dbReference type="Google" id="ProtNLM"/>
    </source>
</evidence>
<sequence>MRPDDTPELPPELIDLIMDNLSSSDDEDTLKACSIVSSSFRDSAQKRLFSSIDIHTSPAAAHRNNRLFEVLASNPQSQPLPNEPLSYQHPTLLLVSTKPEVSLPFGMKGMDGERGYLRDLSVYESYISDQIQSVLDHPDSRLSLSRLRTYSNQLISDDTDHDYSQAILQLSSSSLEEVQLEYVQLMSEPYPDLSQLHNLRVLRLHTNNLDTPLVAIHALGTVACSNALSEVYLQVDAPLSWSGPDRDEWRQLDEVLARERHALHLQLLHLDVDTPIMRMDEDWEYHVRDAMPKLSSAGRLHFGDFQGAPPLQCCAILFCSKWHRPFSAPIAFSLSFFTCNTHPACSPAGTLATQEKHFAYFHDTNPHRSRTSTNVLVNIPSLSQLHVLELFIAQTFFKVDSTCTMVTAWQTLPSIGGRGWLTPPAKARALSVAGDRTPGGRHSTKSSKEVWIYVYGGFPARSYGNHVVDIRRMNRKRTKEPMITSRK</sequence>